<feature type="non-terminal residue" evidence="2">
    <location>
        <position position="263"/>
    </location>
</feature>
<gene>
    <name evidence="2" type="ORF">AVDCRST_MAG08-378</name>
</gene>
<evidence type="ECO:0000256" key="1">
    <source>
        <dbReference type="SAM" id="MobiDB-lite"/>
    </source>
</evidence>
<reference evidence="2" key="1">
    <citation type="submission" date="2020-02" db="EMBL/GenBank/DDBJ databases">
        <authorList>
            <person name="Meier V. D."/>
        </authorList>
    </citation>
    <scope>NUCLEOTIDE SEQUENCE</scope>
    <source>
        <strain evidence="2">AVDCRST_MAG08</strain>
    </source>
</reference>
<accession>A0A6J4H5P7</accession>
<protein>
    <submittedName>
        <fullName evidence="2">Uncharacterized protein</fullName>
    </submittedName>
</protein>
<sequence length="263" mass="28652">AHPENRLSPVRPPFPAAARCFGRPLPRRGERRRMADGGPLQRRPPPAGGAGGGRRGADLRRADRAVARHLRGPLLDRVQARGRHGLHPLRLHRLGRADPHERLRAGRALVRAPPGSRLRRRRPGRRGPRPQDTVGDRRLCMAQPGGLQPVAGAELQHLRRRGGGRGARDPALPASHGHRQGLPLRRPVAAPHAVRHRAQADVGRLRRPDRGLGRRGGDQPPRPRGGPRCTTPRHQAARPGPPRPGGPRRAIDTASITGRAAHL</sequence>
<feature type="region of interest" description="Disordered" evidence="1">
    <location>
        <begin position="1"/>
        <end position="60"/>
    </location>
</feature>
<feature type="non-terminal residue" evidence="2">
    <location>
        <position position="1"/>
    </location>
</feature>
<organism evidence="2">
    <name type="scientific">uncultured Acetobacteraceae bacterium</name>
    <dbReference type="NCBI Taxonomy" id="169975"/>
    <lineage>
        <taxon>Bacteria</taxon>
        <taxon>Pseudomonadati</taxon>
        <taxon>Pseudomonadota</taxon>
        <taxon>Alphaproteobacteria</taxon>
        <taxon>Acetobacterales</taxon>
        <taxon>Acetobacteraceae</taxon>
        <taxon>environmental samples</taxon>
    </lineage>
</organism>
<feature type="compositionally biased region" description="Basic residues" evidence="1">
    <location>
        <begin position="117"/>
        <end position="128"/>
    </location>
</feature>
<name>A0A6J4H5P7_9PROT</name>
<dbReference type="AlphaFoldDB" id="A0A6J4H5P7"/>
<feature type="region of interest" description="Disordered" evidence="1">
    <location>
        <begin position="89"/>
        <end position="263"/>
    </location>
</feature>
<feature type="compositionally biased region" description="Basic and acidic residues" evidence="1">
    <location>
        <begin position="95"/>
        <end position="104"/>
    </location>
</feature>
<evidence type="ECO:0000313" key="2">
    <source>
        <dbReference type="EMBL" id="CAA9215610.1"/>
    </source>
</evidence>
<feature type="compositionally biased region" description="Basic and acidic residues" evidence="1">
    <location>
        <begin position="203"/>
        <end position="217"/>
    </location>
</feature>
<dbReference type="EMBL" id="CADCTG010000037">
    <property type="protein sequence ID" value="CAA9215610.1"/>
    <property type="molecule type" value="Genomic_DNA"/>
</dbReference>
<proteinExistence type="predicted"/>